<keyword evidence="6" id="KW-1185">Reference proteome</keyword>
<dbReference type="GO" id="GO:0008094">
    <property type="term" value="F:ATP-dependent activity, acting on DNA"/>
    <property type="evidence" value="ECO:0007669"/>
    <property type="project" value="TreeGrafter"/>
</dbReference>
<dbReference type="GO" id="GO:0005524">
    <property type="term" value="F:ATP binding"/>
    <property type="evidence" value="ECO:0007669"/>
    <property type="project" value="UniProtKB-KW"/>
</dbReference>
<evidence type="ECO:0000256" key="3">
    <source>
        <dbReference type="ARBA" id="ARBA00022840"/>
    </source>
</evidence>
<proteinExistence type="predicted"/>
<keyword evidence="1" id="KW-0547">Nucleotide-binding</keyword>
<dbReference type="GO" id="GO:0006281">
    <property type="term" value="P:DNA repair"/>
    <property type="evidence" value="ECO:0007669"/>
    <property type="project" value="TreeGrafter"/>
</dbReference>
<evidence type="ECO:0000259" key="4">
    <source>
        <dbReference type="PROSITE" id="PS51192"/>
    </source>
</evidence>
<dbReference type="EMBL" id="LAVV01001534">
    <property type="protein sequence ID" value="KNZ63482.1"/>
    <property type="molecule type" value="Genomic_DNA"/>
</dbReference>
<evidence type="ECO:0000313" key="6">
    <source>
        <dbReference type="Proteomes" id="UP000037035"/>
    </source>
</evidence>
<dbReference type="STRING" id="27349.A0A0L6VS84"/>
<organism evidence="5 6">
    <name type="scientific">Puccinia sorghi</name>
    <dbReference type="NCBI Taxonomy" id="27349"/>
    <lineage>
        <taxon>Eukaryota</taxon>
        <taxon>Fungi</taxon>
        <taxon>Dikarya</taxon>
        <taxon>Basidiomycota</taxon>
        <taxon>Pucciniomycotina</taxon>
        <taxon>Pucciniomycetes</taxon>
        <taxon>Pucciniales</taxon>
        <taxon>Pucciniaceae</taxon>
        <taxon>Puccinia</taxon>
    </lineage>
</organism>
<reference evidence="5 6" key="1">
    <citation type="submission" date="2015-08" db="EMBL/GenBank/DDBJ databases">
        <title>Next Generation Sequencing and Analysis of the Genome of Puccinia sorghi L Schw, the Causal Agent of Maize Common Rust.</title>
        <authorList>
            <person name="Rochi L."/>
            <person name="Burguener G."/>
            <person name="Darino M."/>
            <person name="Turjanski A."/>
            <person name="Kreff E."/>
            <person name="Dieguez M.J."/>
            <person name="Sacco F."/>
        </authorList>
    </citation>
    <scope>NUCLEOTIDE SEQUENCE [LARGE SCALE GENOMIC DNA]</scope>
    <source>
        <strain evidence="5 6">RO10H11247</strain>
    </source>
</reference>
<dbReference type="AlphaFoldDB" id="A0A0L6VS84"/>
<gene>
    <name evidence="5" type="ORF">VP01_11381g1</name>
</gene>
<dbReference type="InterPro" id="IPR038718">
    <property type="entry name" value="SNF2-like_sf"/>
</dbReference>
<keyword evidence="2" id="KW-0378">Hydrolase</keyword>
<dbReference type="PANTHER" id="PTHR45626">
    <property type="entry name" value="TRANSCRIPTION TERMINATION FACTOR 2-RELATED"/>
    <property type="match status" value="1"/>
</dbReference>
<dbReference type="OrthoDB" id="448448at2759"/>
<dbReference type="GO" id="GO:0005634">
    <property type="term" value="C:nucleus"/>
    <property type="evidence" value="ECO:0007669"/>
    <property type="project" value="TreeGrafter"/>
</dbReference>
<dbReference type="Proteomes" id="UP000037035">
    <property type="component" value="Unassembled WGS sequence"/>
</dbReference>
<dbReference type="GO" id="GO:0016787">
    <property type="term" value="F:hydrolase activity"/>
    <property type="evidence" value="ECO:0007669"/>
    <property type="project" value="UniProtKB-KW"/>
</dbReference>
<dbReference type="PANTHER" id="PTHR45626:SF22">
    <property type="entry name" value="DNA REPAIR PROTEIN RAD5"/>
    <property type="match status" value="1"/>
</dbReference>
<dbReference type="InterPro" id="IPR027417">
    <property type="entry name" value="P-loop_NTPase"/>
</dbReference>
<dbReference type="InterPro" id="IPR000330">
    <property type="entry name" value="SNF2_N"/>
</dbReference>
<evidence type="ECO:0000256" key="2">
    <source>
        <dbReference type="ARBA" id="ARBA00022801"/>
    </source>
</evidence>
<dbReference type="InterPro" id="IPR014001">
    <property type="entry name" value="Helicase_ATP-bd"/>
</dbReference>
<dbReference type="Pfam" id="PF00176">
    <property type="entry name" value="SNF2-rel_dom"/>
    <property type="match status" value="1"/>
</dbReference>
<sequence length="147" mass="16386">MTFGIQRPASGSGTHDMGLGKTLTPLALIVTSKIAAEAFANTTEKRAKATLVICPLSTLANWEAKIHKHLDLNNTKYTIYHGEARKKLTGHMLWDYDIMIATYNTISNQYESDGGALFEGTWFRTILYEAQIADEKHYRGHSGPKEP</sequence>
<dbReference type="SUPFAM" id="SSF52540">
    <property type="entry name" value="P-loop containing nucleoside triphosphate hydrolases"/>
    <property type="match status" value="1"/>
</dbReference>
<keyword evidence="3" id="KW-0067">ATP-binding</keyword>
<feature type="domain" description="Helicase ATP-binding" evidence="4">
    <location>
        <begin position="2"/>
        <end position="147"/>
    </location>
</feature>
<evidence type="ECO:0000256" key="1">
    <source>
        <dbReference type="ARBA" id="ARBA00022741"/>
    </source>
</evidence>
<dbReference type="VEuPathDB" id="FungiDB:VP01_11381g1"/>
<name>A0A0L6VS84_9BASI</name>
<dbReference type="InterPro" id="IPR050628">
    <property type="entry name" value="SNF2_RAD54_helicase_TF"/>
</dbReference>
<comment type="caution">
    <text evidence="5">The sequence shown here is derived from an EMBL/GenBank/DDBJ whole genome shotgun (WGS) entry which is preliminary data.</text>
</comment>
<evidence type="ECO:0000313" key="5">
    <source>
        <dbReference type="EMBL" id="KNZ63482.1"/>
    </source>
</evidence>
<dbReference type="Gene3D" id="3.40.50.10810">
    <property type="entry name" value="Tandem AAA-ATPase domain"/>
    <property type="match status" value="1"/>
</dbReference>
<dbReference type="PROSITE" id="PS51192">
    <property type="entry name" value="HELICASE_ATP_BIND_1"/>
    <property type="match status" value="1"/>
</dbReference>
<accession>A0A0L6VS84</accession>
<protein>
    <recommendedName>
        <fullName evidence="4">Helicase ATP-binding domain-containing protein</fullName>
    </recommendedName>
</protein>